<feature type="transmembrane region" description="Helical" evidence="1">
    <location>
        <begin position="62"/>
        <end position="86"/>
    </location>
</feature>
<evidence type="ECO:0000256" key="1">
    <source>
        <dbReference type="SAM" id="Phobius"/>
    </source>
</evidence>
<dbReference type="Proteomes" id="UP001196530">
    <property type="component" value="Unassembled WGS sequence"/>
</dbReference>
<dbReference type="Proteomes" id="UP001197328">
    <property type="component" value="Unassembled WGS sequence"/>
</dbReference>
<dbReference type="EMBL" id="JAHLUX010000002">
    <property type="protein sequence ID" value="KAG7820865.1"/>
    <property type="molecule type" value="Genomic_DNA"/>
</dbReference>
<keyword evidence="1" id="KW-0812">Transmembrane</keyword>
<dbReference type="PANTHER" id="PTHR28026">
    <property type="entry name" value="DUF962 DOMAIN PROTEIN (AFU_ORTHOLOGUE AFUA_8G05310)"/>
    <property type="match status" value="1"/>
</dbReference>
<gene>
    <name evidence="2" type="ORF">KL928_000949</name>
    <name evidence="3" type="ORF">KL940_000491</name>
</gene>
<feature type="transmembrane region" description="Helical" evidence="1">
    <location>
        <begin position="132"/>
        <end position="152"/>
    </location>
</feature>
<reference evidence="2 5" key="1">
    <citation type="journal article" date="2021" name="G3 (Bethesda)">
        <title>Genomic diversity, chromosomal rearrangements, and interspecies hybridization in the ogataea polymorpha species complex.</title>
        <authorList>
            <person name="Hanson S.J."/>
            <person name="Cinneide E.O."/>
            <person name="Salzberg L.I."/>
            <person name="Wolfe K.H."/>
            <person name="McGowan J."/>
            <person name="Fitzpatrick D.A."/>
            <person name="Matlin K."/>
        </authorList>
    </citation>
    <scope>NUCLEOTIDE SEQUENCE</scope>
    <source>
        <strain evidence="3">51-138</strain>
        <strain evidence="2">61-244</strain>
    </source>
</reference>
<accession>A0AAN6DHQ4</accession>
<evidence type="ECO:0000313" key="2">
    <source>
        <dbReference type="EMBL" id="KAG7820865.1"/>
    </source>
</evidence>
<evidence type="ECO:0000313" key="5">
    <source>
        <dbReference type="Proteomes" id="UP001197328"/>
    </source>
</evidence>
<keyword evidence="1" id="KW-0472">Membrane</keyword>
<dbReference type="InterPro" id="IPR009305">
    <property type="entry name" value="Mpo1-like"/>
</dbReference>
<evidence type="ECO:0000313" key="4">
    <source>
        <dbReference type="Proteomes" id="UP001196530"/>
    </source>
</evidence>
<dbReference type="GO" id="GO:0016020">
    <property type="term" value="C:membrane"/>
    <property type="evidence" value="ECO:0007669"/>
    <property type="project" value="GOC"/>
</dbReference>
<keyword evidence="1" id="KW-1133">Transmembrane helix</keyword>
<dbReference type="GeneID" id="66125000"/>
<dbReference type="PANTHER" id="PTHR28026:SF9">
    <property type="entry name" value="2-HYDROXY-PALMITIC ACID DIOXYGENASE MPO1"/>
    <property type="match status" value="1"/>
</dbReference>
<dbReference type="AlphaFoldDB" id="A0AAN6DHQ4"/>
<organism evidence="2 4">
    <name type="scientific">Pichia angusta</name>
    <name type="common">Yeast</name>
    <name type="synonym">Hansenula polymorpha</name>
    <dbReference type="NCBI Taxonomy" id="870730"/>
    <lineage>
        <taxon>Eukaryota</taxon>
        <taxon>Fungi</taxon>
        <taxon>Dikarya</taxon>
        <taxon>Ascomycota</taxon>
        <taxon>Saccharomycotina</taxon>
        <taxon>Pichiomycetes</taxon>
        <taxon>Pichiales</taxon>
        <taxon>Pichiaceae</taxon>
        <taxon>Ogataea</taxon>
    </lineage>
</organism>
<sequence length="180" mass="20568">MSRLLDLNYQLAYYKAYHFHPKNVRIHLMCIPLIFFTAVIMAGAVDVGPVTLAQAGMIGYGIYYLLLDPGMGLVSLIFVFAAAYSSTYLHSHFPSSQVNLYALSVHVSGWIAQFFGHGYYEKRAPALLDNLIQPLVLAPYFVLWEMAFEFGYRRDLKKTMQKQAKQMRVEAERKRSDANK</sequence>
<protein>
    <recommendedName>
        <fullName evidence="6">DUF962 domain-containing protein</fullName>
    </recommendedName>
</protein>
<name>A0AAN6DHQ4_PICAN</name>
<keyword evidence="5" id="KW-1185">Reference proteome</keyword>
<dbReference type="GO" id="GO:0046521">
    <property type="term" value="P:sphingoid catabolic process"/>
    <property type="evidence" value="ECO:0007669"/>
    <property type="project" value="TreeGrafter"/>
</dbReference>
<comment type="caution">
    <text evidence="2">The sequence shown here is derived from an EMBL/GenBank/DDBJ whole genome shotgun (WGS) entry which is preliminary data.</text>
</comment>
<dbReference type="EMBL" id="JAHLVD010000001">
    <property type="protein sequence ID" value="KAG7852790.1"/>
    <property type="molecule type" value="Genomic_DNA"/>
</dbReference>
<dbReference type="GO" id="GO:0005783">
    <property type="term" value="C:endoplasmic reticulum"/>
    <property type="evidence" value="ECO:0007669"/>
    <property type="project" value="TreeGrafter"/>
</dbReference>
<evidence type="ECO:0008006" key="6">
    <source>
        <dbReference type="Google" id="ProtNLM"/>
    </source>
</evidence>
<evidence type="ECO:0000313" key="3">
    <source>
        <dbReference type="EMBL" id="KAG7852790.1"/>
    </source>
</evidence>
<feature type="transmembrane region" description="Helical" evidence="1">
    <location>
        <begin position="24"/>
        <end position="42"/>
    </location>
</feature>
<dbReference type="RefSeq" id="XP_043061408.1">
    <property type="nucleotide sequence ID" value="XM_043206700.1"/>
</dbReference>
<feature type="transmembrane region" description="Helical" evidence="1">
    <location>
        <begin position="98"/>
        <end position="120"/>
    </location>
</feature>
<dbReference type="Pfam" id="PF06127">
    <property type="entry name" value="Mpo1-like"/>
    <property type="match status" value="1"/>
</dbReference>
<proteinExistence type="predicted"/>